<keyword evidence="2" id="KW-0805">Transcription regulation</keyword>
<proteinExistence type="inferred from homology"/>
<evidence type="ECO:0000256" key="5">
    <source>
        <dbReference type="SAM" id="MobiDB-lite"/>
    </source>
</evidence>
<dbReference type="InterPro" id="IPR036390">
    <property type="entry name" value="WH_DNA-bd_sf"/>
</dbReference>
<evidence type="ECO:0000256" key="3">
    <source>
        <dbReference type="ARBA" id="ARBA00023125"/>
    </source>
</evidence>
<dbReference type="Gene3D" id="3.40.190.290">
    <property type="match status" value="1"/>
</dbReference>
<dbReference type="SUPFAM" id="SSF53850">
    <property type="entry name" value="Periplasmic binding protein-like II"/>
    <property type="match status" value="1"/>
</dbReference>
<dbReference type="Pfam" id="PF03466">
    <property type="entry name" value="LysR_substrate"/>
    <property type="match status" value="1"/>
</dbReference>
<reference evidence="7 8" key="1">
    <citation type="submission" date="2016-10" db="EMBL/GenBank/DDBJ databases">
        <title>Complete genome sequences of three Cupriavidus strains isolated from various Malaysian environments.</title>
        <authorList>
            <person name="Abdullah A.A.-A."/>
            <person name="Shafie N.A.H."/>
            <person name="Lau N.S."/>
        </authorList>
    </citation>
    <scope>NUCLEOTIDE SEQUENCE [LARGE SCALE GENOMIC DNA]</scope>
    <source>
        <strain evidence="7 8">USMAA1020</strain>
    </source>
</reference>
<sequence length="334" mass="36821">MDEHSDNLKDSLGGFAVFVQVAEARSFVVAGRQLGVSASAVGKSVARLEEKLGVRLFHRSTRSITLTAEGALFLERCRRILAEIEAAELELSHATAAPRGRLRVSLPLVSSLMLPVLAGFMREYPEVQLDLDFTDRMVDVIEEGFDAVVRTGEPADSRLAARTLGSFRQLLVASPAYLREHGEPRHPQDLLRHRCLQYRFPNSGKLEIWPWRPGVPAQELQLPATMICNNIETRLCFALQGLGIASLPEFAMREPLADGRLRTVLDEYVAGSGTFRVLWPASRQPAPKLRAFIDFLSAHVFPVAPPPAPATPRRRAGGRARARLRPGAGSPPRD</sequence>
<keyword evidence="8" id="KW-1185">Reference proteome</keyword>
<accession>A0ABM6FBC8</accession>
<dbReference type="InterPro" id="IPR000847">
    <property type="entry name" value="LysR_HTH_N"/>
</dbReference>
<dbReference type="CDD" id="cd08476">
    <property type="entry name" value="PBP2_CrgA_like_7"/>
    <property type="match status" value="1"/>
</dbReference>
<dbReference type="PANTHER" id="PTHR30537">
    <property type="entry name" value="HTH-TYPE TRANSCRIPTIONAL REGULATOR"/>
    <property type="match status" value="1"/>
</dbReference>
<dbReference type="EMBL" id="CP017755">
    <property type="protein sequence ID" value="AOZ09041.1"/>
    <property type="molecule type" value="Genomic_DNA"/>
</dbReference>
<organism evidence="7 8">
    <name type="scientific">Cupriavidus malaysiensis</name>
    <dbReference type="NCBI Taxonomy" id="367825"/>
    <lineage>
        <taxon>Bacteria</taxon>
        <taxon>Pseudomonadati</taxon>
        <taxon>Pseudomonadota</taxon>
        <taxon>Betaproteobacteria</taxon>
        <taxon>Burkholderiales</taxon>
        <taxon>Burkholderiaceae</taxon>
        <taxon>Cupriavidus</taxon>
    </lineage>
</organism>
<evidence type="ECO:0000256" key="2">
    <source>
        <dbReference type="ARBA" id="ARBA00023015"/>
    </source>
</evidence>
<dbReference type="Gene3D" id="1.10.10.10">
    <property type="entry name" value="Winged helix-like DNA-binding domain superfamily/Winged helix DNA-binding domain"/>
    <property type="match status" value="1"/>
</dbReference>
<keyword evidence="3" id="KW-0238">DNA-binding</keyword>
<feature type="region of interest" description="Disordered" evidence="5">
    <location>
        <begin position="305"/>
        <end position="334"/>
    </location>
</feature>
<dbReference type="PANTHER" id="PTHR30537:SF72">
    <property type="entry name" value="LYSR FAMILY TRANSCRIPTIONAL REGULATOR"/>
    <property type="match status" value="1"/>
</dbReference>
<dbReference type="RefSeq" id="WP_071071679.1">
    <property type="nucleotide sequence ID" value="NZ_CP017755.1"/>
</dbReference>
<feature type="compositionally biased region" description="Low complexity" evidence="5">
    <location>
        <begin position="325"/>
        <end position="334"/>
    </location>
</feature>
<protein>
    <submittedName>
        <fullName evidence="7">LysR family transcriptional regulator</fullName>
    </submittedName>
</protein>
<evidence type="ECO:0000259" key="6">
    <source>
        <dbReference type="PROSITE" id="PS50931"/>
    </source>
</evidence>
<feature type="compositionally biased region" description="Basic residues" evidence="5">
    <location>
        <begin position="312"/>
        <end position="324"/>
    </location>
</feature>
<dbReference type="InterPro" id="IPR058163">
    <property type="entry name" value="LysR-type_TF_proteobact-type"/>
</dbReference>
<gene>
    <name evidence="7" type="ORF">BKK80_24625</name>
</gene>
<dbReference type="InterPro" id="IPR036388">
    <property type="entry name" value="WH-like_DNA-bd_sf"/>
</dbReference>
<dbReference type="InterPro" id="IPR005119">
    <property type="entry name" value="LysR_subst-bd"/>
</dbReference>
<feature type="domain" description="HTH lysR-type" evidence="6">
    <location>
        <begin position="10"/>
        <end position="67"/>
    </location>
</feature>
<comment type="similarity">
    <text evidence="1">Belongs to the LysR transcriptional regulatory family.</text>
</comment>
<evidence type="ECO:0000313" key="8">
    <source>
        <dbReference type="Proteomes" id="UP000177515"/>
    </source>
</evidence>
<evidence type="ECO:0000313" key="7">
    <source>
        <dbReference type="EMBL" id="AOZ09041.1"/>
    </source>
</evidence>
<keyword evidence="4" id="KW-0804">Transcription</keyword>
<evidence type="ECO:0000256" key="4">
    <source>
        <dbReference type="ARBA" id="ARBA00023163"/>
    </source>
</evidence>
<dbReference type="Proteomes" id="UP000177515">
    <property type="component" value="Chromosome 2"/>
</dbReference>
<dbReference type="Pfam" id="PF00126">
    <property type="entry name" value="HTH_1"/>
    <property type="match status" value="1"/>
</dbReference>
<dbReference type="SUPFAM" id="SSF46785">
    <property type="entry name" value="Winged helix' DNA-binding domain"/>
    <property type="match status" value="1"/>
</dbReference>
<evidence type="ECO:0000256" key="1">
    <source>
        <dbReference type="ARBA" id="ARBA00009437"/>
    </source>
</evidence>
<name>A0ABM6FBC8_9BURK</name>
<dbReference type="PROSITE" id="PS50931">
    <property type="entry name" value="HTH_LYSR"/>
    <property type="match status" value="1"/>
</dbReference>